<organism evidence="3">
    <name type="scientific">uncultured delta proteobacterium</name>
    <dbReference type="NCBI Taxonomy" id="34034"/>
    <lineage>
        <taxon>Bacteria</taxon>
        <taxon>Deltaproteobacteria</taxon>
        <taxon>environmental samples</taxon>
    </lineage>
</organism>
<gene>
    <name evidence="3" type="ORF">KL86DPRO_20231</name>
</gene>
<evidence type="ECO:0000259" key="2">
    <source>
        <dbReference type="Pfam" id="PF21277"/>
    </source>
</evidence>
<feature type="domain" description="Type VI secretion system spike protein VgrG3-like C-terminal" evidence="2">
    <location>
        <begin position="179"/>
        <end position="381"/>
    </location>
</feature>
<dbReference type="InterPro" id="IPR049073">
    <property type="entry name" value="T6SS_VgrG3-like_C"/>
</dbReference>
<dbReference type="Pfam" id="PF21277">
    <property type="entry name" value="T6SS_VgrG3-like_C"/>
    <property type="match status" value="1"/>
</dbReference>
<proteinExistence type="predicted"/>
<feature type="region of interest" description="Disordered" evidence="1">
    <location>
        <begin position="90"/>
        <end position="111"/>
    </location>
</feature>
<protein>
    <recommendedName>
        <fullName evidence="2">Type VI secretion system spike protein VgrG3-like C-terminal domain-containing protein</fullName>
    </recommendedName>
</protein>
<accession>A0A212JWV5</accession>
<evidence type="ECO:0000313" key="3">
    <source>
        <dbReference type="EMBL" id="SBW03946.1"/>
    </source>
</evidence>
<reference evidence="3" key="1">
    <citation type="submission" date="2016-04" db="EMBL/GenBank/DDBJ databases">
        <authorList>
            <person name="Evans L.H."/>
            <person name="Alamgir A."/>
            <person name="Owens N."/>
            <person name="Weber N.D."/>
            <person name="Virtaneva K."/>
            <person name="Barbian K."/>
            <person name="Babar A."/>
            <person name="Rosenke K."/>
        </authorList>
    </citation>
    <scope>NUCLEOTIDE SEQUENCE</scope>
    <source>
        <strain evidence="3">86</strain>
    </source>
</reference>
<sequence>MYSKPLAARMDGVREAPTRVKRGASLNGSTSNGAINFSSFLQQGGVQAPGMPGMGAGKNTGQGSTPMEQAATQNNLGLNQMRALAALTAAKTDSSGEQKKEAAQAQKPNFGLPLNPTDIFKLLTRKAPNPEEAETAIRVASHRKETTPQARAEEVIAKKLSGTLEDLRQNTGGNMDMTIGKLAAQFESGSKGIAAIGYDRHGGTSYGKYQLSSRAGTMRSFIEYCKTEAPDIAERLEKSGGSQNTGGKRGKMPDAWEKIAEEQPDRFEALQDRFIRASHFEPAMRAIAEKSGMDQGEMPFALQEVVFSTAVQHGPSAATRIIARAMDQVGPDRLSAEGNEPATLAKAHENLIRRIYDSRSGQFRSSTQEVQAAVKSRLRQEMSMAITMLREGNVA</sequence>
<evidence type="ECO:0000256" key="1">
    <source>
        <dbReference type="SAM" id="MobiDB-lite"/>
    </source>
</evidence>
<dbReference type="AlphaFoldDB" id="A0A212JWV5"/>
<dbReference type="EMBL" id="FLUQ01000002">
    <property type="protein sequence ID" value="SBW03946.1"/>
    <property type="molecule type" value="Genomic_DNA"/>
</dbReference>
<name>A0A212JWV5_9DELT</name>